<dbReference type="HAMAP" id="MF_00328">
    <property type="entry name" value="Guanylate_kinase"/>
    <property type="match status" value="1"/>
</dbReference>
<dbReference type="InterPro" id="IPR008144">
    <property type="entry name" value="Guanylate_kin-like_dom"/>
</dbReference>
<evidence type="ECO:0000313" key="11">
    <source>
        <dbReference type="EMBL" id="PIX77243.1"/>
    </source>
</evidence>
<comment type="function">
    <text evidence="9">Essential for recycling GMP and indirectly, cGMP.</text>
</comment>
<keyword evidence="7 9" id="KW-0067">ATP-binding</keyword>
<comment type="caution">
    <text evidence="11">The sequence shown here is derived from an EMBL/GenBank/DDBJ whole genome shotgun (WGS) entry which is preliminary data.</text>
</comment>
<evidence type="ECO:0000256" key="8">
    <source>
        <dbReference type="ARBA" id="ARBA00030128"/>
    </source>
</evidence>
<evidence type="ECO:0000256" key="4">
    <source>
        <dbReference type="ARBA" id="ARBA00022679"/>
    </source>
</evidence>
<dbReference type="InterPro" id="IPR008145">
    <property type="entry name" value="GK/Ca_channel_bsu"/>
</dbReference>
<keyword evidence="5 9" id="KW-0547">Nucleotide-binding</keyword>
<accession>A0A2M7M3G9</accession>
<dbReference type="Proteomes" id="UP000229703">
    <property type="component" value="Unassembled WGS sequence"/>
</dbReference>
<dbReference type="Pfam" id="PF00625">
    <property type="entry name" value="Guanylate_kin"/>
    <property type="match status" value="1"/>
</dbReference>
<dbReference type="GO" id="GO:0004385">
    <property type="term" value="F:GMP kinase activity"/>
    <property type="evidence" value="ECO:0007669"/>
    <property type="project" value="UniProtKB-UniRule"/>
</dbReference>
<dbReference type="Gene3D" id="3.30.63.10">
    <property type="entry name" value="Guanylate Kinase phosphate binding domain"/>
    <property type="match status" value="1"/>
</dbReference>
<dbReference type="PANTHER" id="PTHR23117">
    <property type="entry name" value="GUANYLATE KINASE-RELATED"/>
    <property type="match status" value="1"/>
</dbReference>
<evidence type="ECO:0000256" key="6">
    <source>
        <dbReference type="ARBA" id="ARBA00022777"/>
    </source>
</evidence>
<reference evidence="12" key="1">
    <citation type="submission" date="2017-09" db="EMBL/GenBank/DDBJ databases">
        <title>Depth-based differentiation of microbial function through sediment-hosted aquifers and enrichment of novel symbionts in the deep terrestrial subsurface.</title>
        <authorList>
            <person name="Probst A.J."/>
            <person name="Ladd B."/>
            <person name="Jarett J.K."/>
            <person name="Geller-Mcgrath D.E."/>
            <person name="Sieber C.M.K."/>
            <person name="Emerson J.B."/>
            <person name="Anantharaman K."/>
            <person name="Thomas B.C."/>
            <person name="Malmstrom R."/>
            <person name="Stieglmeier M."/>
            <person name="Klingl A."/>
            <person name="Woyke T."/>
            <person name="Ryan C.M."/>
            <person name="Banfield J.F."/>
        </authorList>
    </citation>
    <scope>NUCLEOTIDE SEQUENCE [LARGE SCALE GENOMIC DNA]</scope>
</reference>
<dbReference type="InterPro" id="IPR020590">
    <property type="entry name" value="Guanylate_kinase_CS"/>
</dbReference>
<dbReference type="GO" id="GO:0005829">
    <property type="term" value="C:cytosol"/>
    <property type="evidence" value="ECO:0007669"/>
    <property type="project" value="TreeGrafter"/>
</dbReference>
<feature type="binding site" evidence="9">
    <location>
        <begin position="14"/>
        <end position="21"/>
    </location>
    <ligand>
        <name>ATP</name>
        <dbReference type="ChEBI" id="CHEBI:30616"/>
    </ligand>
</feature>
<dbReference type="PROSITE" id="PS50052">
    <property type="entry name" value="GUANYLATE_KINASE_2"/>
    <property type="match status" value="1"/>
</dbReference>
<dbReference type="Gene3D" id="3.40.50.300">
    <property type="entry name" value="P-loop containing nucleotide triphosphate hydrolases"/>
    <property type="match status" value="1"/>
</dbReference>
<evidence type="ECO:0000256" key="2">
    <source>
        <dbReference type="ARBA" id="ARBA00012961"/>
    </source>
</evidence>
<evidence type="ECO:0000256" key="3">
    <source>
        <dbReference type="ARBA" id="ARBA00016296"/>
    </source>
</evidence>
<name>A0A2M7M3G9_9BACT</name>
<dbReference type="SMART" id="SM00072">
    <property type="entry name" value="GuKc"/>
    <property type="match status" value="1"/>
</dbReference>
<comment type="subcellular location">
    <subcellularLocation>
        <location evidence="9">Cytoplasm</location>
    </subcellularLocation>
</comment>
<proteinExistence type="inferred from homology"/>
<evidence type="ECO:0000256" key="1">
    <source>
        <dbReference type="ARBA" id="ARBA00005790"/>
    </source>
</evidence>
<dbReference type="AlphaFoldDB" id="A0A2M7M3G9"/>
<dbReference type="InterPro" id="IPR027417">
    <property type="entry name" value="P-loop_NTPase"/>
</dbReference>
<gene>
    <name evidence="9" type="primary">gmk</name>
    <name evidence="11" type="ORF">COZ37_03700</name>
</gene>
<keyword evidence="6 9" id="KW-0418">Kinase</keyword>
<sequence>MVKIMKGKIFVISAPSGAGKTTLCKRLAKKLPALFYSVSYTTRKRRPGEKEGIDYYFISQKEFEKKIKKKEFAEWAEVYDNCYGTSAKFLKESVSKNKKIVLSLDQQGALQIKKKYPKITSLIAILPPSLEDLRKRLKKRGETQKEIKKRTSVSSREIKFFKEKYDYKIVNKDLDDSLERLKEIINSATNNTRIKTDSTAVIAWQSLTSMKR</sequence>
<organism evidence="11 12">
    <name type="scientific">bacterium (Candidatus Ratteibacteria) CG_4_10_14_3_um_filter_41_18</name>
    <dbReference type="NCBI Taxonomy" id="2014287"/>
    <lineage>
        <taxon>Bacteria</taxon>
        <taxon>Candidatus Ratteibacteria</taxon>
    </lineage>
</organism>
<dbReference type="GO" id="GO:0005524">
    <property type="term" value="F:ATP binding"/>
    <property type="evidence" value="ECO:0007669"/>
    <property type="project" value="UniProtKB-UniRule"/>
</dbReference>
<dbReference type="NCBIfam" id="TIGR03263">
    <property type="entry name" value="guanyl_kin"/>
    <property type="match status" value="1"/>
</dbReference>
<dbReference type="CDD" id="cd00071">
    <property type="entry name" value="GMPK"/>
    <property type="match status" value="1"/>
</dbReference>
<evidence type="ECO:0000313" key="12">
    <source>
        <dbReference type="Proteomes" id="UP000229703"/>
    </source>
</evidence>
<dbReference type="SUPFAM" id="SSF52540">
    <property type="entry name" value="P-loop containing nucleoside triphosphate hydrolases"/>
    <property type="match status" value="1"/>
</dbReference>
<evidence type="ECO:0000256" key="7">
    <source>
        <dbReference type="ARBA" id="ARBA00022840"/>
    </source>
</evidence>
<comment type="similarity">
    <text evidence="1 9">Belongs to the guanylate kinase family.</text>
</comment>
<dbReference type="PROSITE" id="PS00856">
    <property type="entry name" value="GUANYLATE_KINASE_1"/>
    <property type="match status" value="1"/>
</dbReference>
<keyword evidence="4 9" id="KW-0808">Transferase</keyword>
<dbReference type="InterPro" id="IPR017665">
    <property type="entry name" value="Guanylate_kinase"/>
</dbReference>
<dbReference type="FunFam" id="3.30.63.10:FF:000002">
    <property type="entry name" value="Guanylate kinase 1"/>
    <property type="match status" value="1"/>
</dbReference>
<protein>
    <recommendedName>
        <fullName evidence="3 9">Guanylate kinase</fullName>
        <ecNumber evidence="2 9">2.7.4.8</ecNumber>
    </recommendedName>
    <alternativeName>
        <fullName evidence="8 9">GMP kinase</fullName>
    </alternativeName>
</protein>
<evidence type="ECO:0000256" key="5">
    <source>
        <dbReference type="ARBA" id="ARBA00022741"/>
    </source>
</evidence>
<dbReference type="EMBL" id="PFJK01000172">
    <property type="protein sequence ID" value="PIX77243.1"/>
    <property type="molecule type" value="Genomic_DNA"/>
</dbReference>
<evidence type="ECO:0000259" key="10">
    <source>
        <dbReference type="PROSITE" id="PS50052"/>
    </source>
</evidence>
<comment type="catalytic activity">
    <reaction evidence="9">
        <text>GMP + ATP = GDP + ADP</text>
        <dbReference type="Rhea" id="RHEA:20780"/>
        <dbReference type="ChEBI" id="CHEBI:30616"/>
        <dbReference type="ChEBI" id="CHEBI:58115"/>
        <dbReference type="ChEBI" id="CHEBI:58189"/>
        <dbReference type="ChEBI" id="CHEBI:456216"/>
        <dbReference type="EC" id="2.7.4.8"/>
    </reaction>
</comment>
<dbReference type="EC" id="2.7.4.8" evidence="2 9"/>
<feature type="domain" description="Guanylate kinase-like" evidence="10">
    <location>
        <begin position="7"/>
        <end position="186"/>
    </location>
</feature>
<evidence type="ECO:0000256" key="9">
    <source>
        <dbReference type="HAMAP-Rule" id="MF_00328"/>
    </source>
</evidence>
<dbReference type="PANTHER" id="PTHR23117:SF13">
    <property type="entry name" value="GUANYLATE KINASE"/>
    <property type="match status" value="1"/>
</dbReference>
<keyword evidence="9" id="KW-0963">Cytoplasm</keyword>